<evidence type="ECO:0000256" key="2">
    <source>
        <dbReference type="ARBA" id="ARBA00012729"/>
    </source>
</evidence>
<dbReference type="AlphaFoldDB" id="A0A1M7Y768"/>
<dbReference type="SUPFAM" id="SSF69360">
    <property type="entry name" value="Cell wall binding repeat"/>
    <property type="match status" value="1"/>
</dbReference>
<dbReference type="Gene3D" id="3.20.20.80">
    <property type="entry name" value="Glycosidases"/>
    <property type="match status" value="1"/>
</dbReference>
<dbReference type="GO" id="GO:0005975">
    <property type="term" value="P:carbohydrate metabolic process"/>
    <property type="evidence" value="ECO:0007669"/>
    <property type="project" value="InterPro"/>
</dbReference>
<dbReference type="SUPFAM" id="SSF51445">
    <property type="entry name" value="(Trans)glycosidases"/>
    <property type="match status" value="1"/>
</dbReference>
<keyword evidence="10" id="KW-1185">Reference proteome</keyword>
<dbReference type="InterPro" id="IPR001579">
    <property type="entry name" value="Glyco_hydro_18_chit_AS"/>
</dbReference>
<name>A0A1M7Y768_9FIRM</name>
<keyword evidence="3 5" id="KW-0378">Hydrolase</keyword>
<dbReference type="InterPro" id="IPR001223">
    <property type="entry name" value="Glyco_hydro18_cat"/>
</dbReference>
<reference evidence="9 10" key="1">
    <citation type="submission" date="2016-12" db="EMBL/GenBank/DDBJ databases">
        <authorList>
            <person name="Song W.-J."/>
            <person name="Kurnit D.M."/>
        </authorList>
    </citation>
    <scope>NUCLEOTIDE SEQUENCE [LARGE SCALE GENOMIC DNA]</scope>
    <source>
        <strain evidence="9 10">DSM 12503</strain>
    </source>
</reference>
<dbReference type="OrthoDB" id="9812811at2"/>
<evidence type="ECO:0000256" key="5">
    <source>
        <dbReference type="RuleBase" id="RU000489"/>
    </source>
</evidence>
<dbReference type="EMBL" id="FRFD01000005">
    <property type="protein sequence ID" value="SHO48366.1"/>
    <property type="molecule type" value="Genomic_DNA"/>
</dbReference>
<dbReference type="PANTHER" id="PTHR11177:SF317">
    <property type="entry name" value="CHITINASE 12-RELATED"/>
    <property type="match status" value="1"/>
</dbReference>
<dbReference type="InterPro" id="IPR017853">
    <property type="entry name" value="GH"/>
</dbReference>
<dbReference type="EC" id="3.2.1.14" evidence="2"/>
<dbReference type="PROSITE" id="PS01095">
    <property type="entry name" value="GH18_1"/>
    <property type="match status" value="1"/>
</dbReference>
<keyword evidence="7" id="KW-0732">Signal</keyword>
<dbReference type="Pfam" id="PF00704">
    <property type="entry name" value="Glyco_hydro_18"/>
    <property type="match status" value="1"/>
</dbReference>
<evidence type="ECO:0000256" key="1">
    <source>
        <dbReference type="ARBA" id="ARBA00000822"/>
    </source>
</evidence>
<dbReference type="InterPro" id="IPR011583">
    <property type="entry name" value="Chitinase_II/V-like_cat"/>
</dbReference>
<dbReference type="STRING" id="1121345.SAMN02745217_01794"/>
<dbReference type="PANTHER" id="PTHR11177">
    <property type="entry name" value="CHITINASE"/>
    <property type="match status" value="1"/>
</dbReference>
<sequence length="592" mass="64992">MRGTKTKLIAWLLAILLAVPMLTGSTVTAKEAPKGKEVITYFANWYLDAKPASKAEVAGIPWDKVTYINHAFWAVAPADGSTETSFERRDNKLAARTKFKVISTDPKSDYEDQTPSAINPSIPRNHFAEYAEYSKKYPSVNIMISVGGWTKCGYFSEMAYTAEGRKSFVNNCIALMDQYPWIDGIDIDWEYPGGNGSGERYGGDGDEGCPIFGTADQDKANFAALLKDMREGFDTRYGAGVKKLTSCASSSTGWTLPYQDWAAAAPYLDMINIMTYDMAGSWDGVTGHASNMPDVQGAVEYFKALGISVSKLNIGTPFYATGFKMKKISKSKIVGAPIEDTYINGDDFTQPILNSYESQAVSGFTTKQSGVKVVMGSAYDKGGTGWHYAYDSKMGGTYLYNDDPKSKYYKYYLSYESPLSLQAKINYIQSEGLCGIIIWEFSQDDTDNPMITQLASNLLLPPAVVKIYDANGTPVKNAFAGMTFADGTVRKVFAKEDGTMAVSEIIRYQGDSYYCEDSGSVAVNKIITFNGGSYYASETGKLAVNKVITLGPDKYYTDLNGEIVKGEWVSVGNKKYYCSNPTGQITSEKEIK</sequence>
<feature type="chain" id="PRO_5012116455" description="chitinase" evidence="7">
    <location>
        <begin position="30"/>
        <end position="592"/>
    </location>
</feature>
<gene>
    <name evidence="9" type="ORF">SAMN02745217_01794</name>
</gene>
<comment type="catalytic activity">
    <reaction evidence="1">
        <text>Random endo-hydrolysis of N-acetyl-beta-D-glucosaminide (1-&gt;4)-beta-linkages in chitin and chitodextrins.</text>
        <dbReference type="EC" id="3.2.1.14"/>
    </reaction>
</comment>
<evidence type="ECO:0000256" key="3">
    <source>
        <dbReference type="ARBA" id="ARBA00022801"/>
    </source>
</evidence>
<evidence type="ECO:0000256" key="7">
    <source>
        <dbReference type="SAM" id="SignalP"/>
    </source>
</evidence>
<comment type="similarity">
    <text evidence="6">Belongs to the glycosyl hydrolase 18 family.</text>
</comment>
<evidence type="ECO:0000256" key="4">
    <source>
        <dbReference type="ARBA" id="ARBA00023295"/>
    </source>
</evidence>
<evidence type="ECO:0000313" key="10">
    <source>
        <dbReference type="Proteomes" id="UP000184612"/>
    </source>
</evidence>
<dbReference type="Proteomes" id="UP000184612">
    <property type="component" value="Unassembled WGS sequence"/>
</dbReference>
<dbReference type="GO" id="GO:0008843">
    <property type="term" value="F:endochitinase activity"/>
    <property type="evidence" value="ECO:0007669"/>
    <property type="project" value="UniProtKB-EC"/>
</dbReference>
<evidence type="ECO:0000256" key="6">
    <source>
        <dbReference type="RuleBase" id="RU004453"/>
    </source>
</evidence>
<protein>
    <recommendedName>
        <fullName evidence="2">chitinase</fullName>
        <ecNumber evidence="2">3.2.1.14</ecNumber>
    </recommendedName>
</protein>
<accession>A0A1M7Y768</accession>
<proteinExistence type="inferred from homology"/>
<dbReference type="InterPro" id="IPR050314">
    <property type="entry name" value="Glycosyl_Hydrlase_18"/>
</dbReference>
<organism evidence="9 10">
    <name type="scientific">Anaerocolumna xylanovorans DSM 12503</name>
    <dbReference type="NCBI Taxonomy" id="1121345"/>
    <lineage>
        <taxon>Bacteria</taxon>
        <taxon>Bacillati</taxon>
        <taxon>Bacillota</taxon>
        <taxon>Clostridia</taxon>
        <taxon>Lachnospirales</taxon>
        <taxon>Lachnospiraceae</taxon>
        <taxon>Anaerocolumna</taxon>
    </lineage>
</organism>
<dbReference type="GO" id="GO:0008061">
    <property type="term" value="F:chitin binding"/>
    <property type="evidence" value="ECO:0007669"/>
    <property type="project" value="InterPro"/>
</dbReference>
<dbReference type="Gene3D" id="2.10.270.10">
    <property type="entry name" value="Cholin Binding"/>
    <property type="match status" value="1"/>
</dbReference>
<dbReference type="PROSITE" id="PS51910">
    <property type="entry name" value="GH18_2"/>
    <property type="match status" value="1"/>
</dbReference>
<feature type="domain" description="GH18" evidence="8">
    <location>
        <begin position="36"/>
        <end position="461"/>
    </location>
</feature>
<dbReference type="RefSeq" id="WP_073588512.1">
    <property type="nucleotide sequence ID" value="NZ_FRFD01000005.1"/>
</dbReference>
<evidence type="ECO:0000259" key="8">
    <source>
        <dbReference type="PROSITE" id="PS51910"/>
    </source>
</evidence>
<dbReference type="SMART" id="SM00636">
    <property type="entry name" value="Glyco_18"/>
    <property type="match status" value="1"/>
</dbReference>
<keyword evidence="4 5" id="KW-0326">Glycosidase</keyword>
<feature type="signal peptide" evidence="7">
    <location>
        <begin position="1"/>
        <end position="29"/>
    </location>
</feature>
<evidence type="ECO:0000313" key="9">
    <source>
        <dbReference type="EMBL" id="SHO48366.1"/>
    </source>
</evidence>